<dbReference type="EMBL" id="CP032412">
    <property type="protein sequence ID" value="AYB47393.1"/>
    <property type="molecule type" value="Genomic_DNA"/>
</dbReference>
<keyword evidence="2" id="KW-1185">Reference proteome</keyword>
<protein>
    <recommendedName>
        <fullName evidence="3">DUF1963 domain-containing protein</fullName>
    </recommendedName>
</protein>
<name>A0A385TV61_PAELA</name>
<proteinExistence type="predicted"/>
<dbReference type="KEGG" id="plw:D5F53_30650"/>
<evidence type="ECO:0000313" key="2">
    <source>
        <dbReference type="Proteomes" id="UP000266552"/>
    </source>
</evidence>
<dbReference type="Proteomes" id="UP000266552">
    <property type="component" value="Chromosome"/>
</dbReference>
<organism evidence="1 2">
    <name type="scientific">Paenibacillus lautus</name>
    <name type="common">Bacillus lautus</name>
    <dbReference type="NCBI Taxonomy" id="1401"/>
    <lineage>
        <taxon>Bacteria</taxon>
        <taxon>Bacillati</taxon>
        <taxon>Bacillota</taxon>
        <taxon>Bacilli</taxon>
        <taxon>Bacillales</taxon>
        <taxon>Paenibacillaceae</taxon>
        <taxon>Paenibacillus</taxon>
    </lineage>
</organism>
<reference evidence="1 2" key="1">
    <citation type="submission" date="2018-09" db="EMBL/GenBank/DDBJ databases">
        <title>Genome Sequence of Paenibacillus lautus Strain E7593-69, Azo Dye-Degrading Bacteria, Isolated from Commercial Tattoo Inks.</title>
        <authorList>
            <person name="Nho S.W."/>
            <person name="Kim S.-J."/>
            <person name="Kweon O."/>
            <person name="Cerniglia C.E."/>
        </authorList>
    </citation>
    <scope>NUCLEOTIDE SEQUENCE [LARGE SCALE GENOMIC DNA]</scope>
    <source>
        <strain evidence="1 2">E7593-69</strain>
    </source>
</reference>
<dbReference type="AlphaFoldDB" id="A0A385TV61"/>
<evidence type="ECO:0000313" key="1">
    <source>
        <dbReference type="EMBL" id="AYB47393.1"/>
    </source>
</evidence>
<dbReference type="RefSeq" id="WP_119850824.1">
    <property type="nucleotide sequence ID" value="NZ_CP032412.1"/>
</dbReference>
<sequence length="211" mass="24000">MENYANILAERKVCILYEAGRGLSTGQSTGWIGGNAPAYFDDKADAIQEGDLGYYFYLSLIHPFKPASMISIFIPNDYEKYLEHNQYPDCSIKVMEHPMTDESSSDRFAHPGLIKHLISHRETCSDLHSMGQSFLIKFGGSPRLVQDEDYYSAKLREEGFSFLFQVDEDGYPETLLREDSSYPFAFGALYIYAKITTNDVQDPVAGFWQFS</sequence>
<evidence type="ECO:0008006" key="3">
    <source>
        <dbReference type="Google" id="ProtNLM"/>
    </source>
</evidence>
<accession>A0A385TV61</accession>
<gene>
    <name evidence="1" type="ORF">D5F53_30650</name>
</gene>